<dbReference type="KEGG" id="hpd:KHP_1008"/>
<dbReference type="InterPro" id="IPR002718">
    <property type="entry name" value="OMP_Helicobacter"/>
</dbReference>
<dbReference type="EMBL" id="CP000012">
    <property type="protein sequence ID" value="ACX98205.1"/>
    <property type="molecule type" value="Genomic_DNA"/>
</dbReference>
<dbReference type="Pfam" id="PF01856">
    <property type="entry name" value="HP_OMP"/>
    <property type="match status" value="1"/>
</dbReference>
<name>A0AAI7ZWN4_HELP1</name>
<dbReference type="Proteomes" id="UP000002224">
    <property type="component" value="Chromosome"/>
</dbReference>
<protein>
    <submittedName>
        <fullName evidence="1">Outer membrane protein HorH</fullName>
    </submittedName>
</protein>
<evidence type="ECO:0000313" key="2">
    <source>
        <dbReference type="Proteomes" id="UP000002224"/>
    </source>
</evidence>
<evidence type="ECO:0000313" key="1">
    <source>
        <dbReference type="EMBL" id="ACX98205.1"/>
    </source>
</evidence>
<proteinExistence type="predicted"/>
<accession>A0AAI7ZWN4</accession>
<sequence>MGQDNIRNWVMNETNKTMVKILMGMALLSSLQATEAELDEKSKKPKLADRNTFYLGVGYQLSAINTSFSTESVDKSYFMTGNGFGVVLGGKFVAKTQAVEHVGFRYGLFYDQTFSSHKSYISTYGLEFSGLWDAFNSQKMFLGLEFGVGIAGATYMPGGAMHGIIAQNLGKENSLFQLLVKVGFRFGFFHNEITFGLKFPFIPNKRTEIIDGLSATTLWHRLPVAYFNYIYNF</sequence>
<dbReference type="AlphaFoldDB" id="A0AAI7ZWN4"/>
<reference evidence="2" key="1">
    <citation type="submission" date="2004-08" db="EMBL/GenBank/DDBJ databases">
        <title>Genome sequence of Helicobacter pylori strain 51.</title>
        <authorList>
            <person name="Kim S."/>
            <person name="Lee W.K."/>
            <person name="Choi S.H."/>
            <person name="Kang S."/>
            <person name="Park H.S."/>
            <person name="Kim Y.S."/>
            <person name="Lee S.G."/>
            <person name="Byun E.Y."/>
            <person name="Jeong J.E."/>
            <person name="Park Y.H."/>
            <person name="Lee E.J."/>
            <person name="Kim J.S."/>
            <person name="Ryu B.D."/>
            <person name="Lee Y.S."/>
            <person name="Hahn Y."/>
            <person name="Yeom Y.I."/>
            <person name="Park S.G."/>
            <person name="Youn H.S."/>
            <person name="Ko G.H."/>
            <person name="Choi M.B."/>
            <person name="Park C.H."/>
            <person name="Lim J.Y."/>
            <person name="Bae D.W."/>
            <person name="Song J.Y."/>
            <person name="Park J.U."/>
            <person name="Kang H.L."/>
            <person name="Baik S.C."/>
            <person name="Cho M.J."/>
            <person name="Yoo H.S."/>
            <person name="Rhee K.H."/>
        </authorList>
    </citation>
    <scope>NUCLEOTIDE SEQUENCE [LARGE SCALE GENOMIC DNA]</scope>
    <source>
        <strain evidence="2">51</strain>
    </source>
</reference>
<organism evidence="1 2">
    <name type="scientific">Helicobacter pylori (strain 51)</name>
    <dbReference type="NCBI Taxonomy" id="290847"/>
    <lineage>
        <taxon>Bacteria</taxon>
        <taxon>Pseudomonadati</taxon>
        <taxon>Campylobacterota</taxon>
        <taxon>Epsilonproteobacteria</taxon>
        <taxon>Campylobacterales</taxon>
        <taxon>Helicobacteraceae</taxon>
        <taxon>Helicobacter</taxon>
    </lineage>
</organism>
<gene>
    <name evidence="1" type="primary">horH</name>
    <name evidence="1" type="ordered locus">KHP_1008</name>
</gene>